<dbReference type="EnsemblMetazoa" id="XM_022814825">
    <property type="protein sequence ID" value="XP_022670560"/>
    <property type="gene ID" value="LOC111254205"/>
</dbReference>
<dbReference type="SUPFAM" id="SSF110324">
    <property type="entry name" value="Ribosomal L27 protein-like"/>
    <property type="match status" value="1"/>
</dbReference>
<dbReference type="GeneID" id="111254205"/>
<reference evidence="4" key="1">
    <citation type="submission" date="2021-01" db="UniProtKB">
        <authorList>
            <consortium name="EnsemblMetazoa"/>
        </authorList>
    </citation>
    <scope>IDENTIFICATION</scope>
</reference>
<evidence type="ECO:0000256" key="2">
    <source>
        <dbReference type="ARBA" id="ARBA00022980"/>
    </source>
</evidence>
<evidence type="ECO:0000256" key="3">
    <source>
        <dbReference type="ARBA" id="ARBA00023274"/>
    </source>
</evidence>
<dbReference type="Gene3D" id="2.40.50.100">
    <property type="match status" value="1"/>
</dbReference>
<dbReference type="FunCoup" id="A0A7M7KRC3">
    <property type="interactions" value="662"/>
</dbReference>
<dbReference type="RefSeq" id="XP_022670551.1">
    <property type="nucleotide sequence ID" value="XM_022814816.1"/>
</dbReference>
<dbReference type="EnsemblMetazoa" id="XM_022814816">
    <property type="protein sequence ID" value="XP_022670551"/>
    <property type="gene ID" value="LOC111254205"/>
</dbReference>
<dbReference type="RefSeq" id="XP_022670583.1">
    <property type="nucleotide sequence ID" value="XM_022814848.1"/>
</dbReference>
<sequence>MSTNLLGKLLPGVVCPTSLFTTCIRLASKGNRACRQDGQQKGQEYGWKLHSGQMAKEGQLLYKQRVPRFHPGLNVIVSGEKLSLHAACPGKVLVTREKVHLNYDNKKIAPYYAKRDMSAVYKKYYHVIPKPQHNEFQLVAEI</sequence>
<keyword evidence="2" id="KW-0689">Ribosomal protein</keyword>
<keyword evidence="5" id="KW-1185">Reference proteome</keyword>
<dbReference type="RefSeq" id="XP_022670560.1">
    <property type="nucleotide sequence ID" value="XM_022814825.1"/>
</dbReference>
<dbReference type="InterPro" id="IPR001684">
    <property type="entry name" value="Ribosomal_bL27"/>
</dbReference>
<accession>A0A7M7KRC3</accession>
<dbReference type="RefSeq" id="XP_022670567.1">
    <property type="nucleotide sequence ID" value="XM_022814832.1"/>
</dbReference>
<dbReference type="InParanoid" id="A0A7M7KRC3"/>
<dbReference type="EnsemblMetazoa" id="XM_022814848">
    <property type="protein sequence ID" value="XP_022670583"/>
    <property type="gene ID" value="LOC111254205"/>
</dbReference>
<dbReference type="Pfam" id="PF01016">
    <property type="entry name" value="Ribosomal_L27"/>
    <property type="match status" value="1"/>
</dbReference>
<dbReference type="PRINTS" id="PR00063">
    <property type="entry name" value="RIBOSOMALL27"/>
</dbReference>
<dbReference type="PANTHER" id="PTHR15893:SF0">
    <property type="entry name" value="LARGE RIBOSOMAL SUBUNIT PROTEIN BL27M"/>
    <property type="match status" value="1"/>
</dbReference>
<dbReference type="KEGG" id="vde:111254205"/>
<evidence type="ECO:0000256" key="1">
    <source>
        <dbReference type="ARBA" id="ARBA00010797"/>
    </source>
</evidence>
<organism evidence="4 5">
    <name type="scientific">Varroa destructor</name>
    <name type="common">Honeybee mite</name>
    <dbReference type="NCBI Taxonomy" id="109461"/>
    <lineage>
        <taxon>Eukaryota</taxon>
        <taxon>Metazoa</taxon>
        <taxon>Ecdysozoa</taxon>
        <taxon>Arthropoda</taxon>
        <taxon>Chelicerata</taxon>
        <taxon>Arachnida</taxon>
        <taxon>Acari</taxon>
        <taxon>Parasitiformes</taxon>
        <taxon>Mesostigmata</taxon>
        <taxon>Gamasina</taxon>
        <taxon>Dermanyssoidea</taxon>
        <taxon>Varroidae</taxon>
        <taxon>Varroa</taxon>
    </lineage>
</organism>
<name>A0A7M7KRC3_VARDE</name>
<evidence type="ECO:0000313" key="5">
    <source>
        <dbReference type="Proteomes" id="UP000594260"/>
    </source>
</evidence>
<protein>
    <recommendedName>
        <fullName evidence="6">Mitochondrial ribosomal protein L27</fullName>
    </recommendedName>
</protein>
<dbReference type="GO" id="GO:0005762">
    <property type="term" value="C:mitochondrial large ribosomal subunit"/>
    <property type="evidence" value="ECO:0007669"/>
    <property type="project" value="TreeGrafter"/>
</dbReference>
<dbReference type="Proteomes" id="UP000594260">
    <property type="component" value="Unplaced"/>
</dbReference>
<dbReference type="AlphaFoldDB" id="A0A7M7KRC3"/>
<proteinExistence type="inferred from homology"/>
<dbReference type="PANTHER" id="PTHR15893">
    <property type="entry name" value="RIBOSOMAL PROTEIN L27"/>
    <property type="match status" value="1"/>
</dbReference>
<evidence type="ECO:0008006" key="6">
    <source>
        <dbReference type="Google" id="ProtNLM"/>
    </source>
</evidence>
<dbReference type="OMA" id="NWDHTWV"/>
<evidence type="ECO:0000313" key="4">
    <source>
        <dbReference type="EnsemblMetazoa" id="XP_022670567"/>
    </source>
</evidence>
<dbReference type="EnsemblMetazoa" id="XM_022814832">
    <property type="protein sequence ID" value="XP_022670567"/>
    <property type="gene ID" value="LOC111254205"/>
</dbReference>
<dbReference type="OrthoDB" id="1867012at2759"/>
<dbReference type="EnsemblMetazoa" id="XM_022814841">
    <property type="protein sequence ID" value="XP_022670576"/>
    <property type="gene ID" value="LOC111254205"/>
</dbReference>
<dbReference type="GO" id="GO:0006412">
    <property type="term" value="P:translation"/>
    <property type="evidence" value="ECO:0007669"/>
    <property type="project" value="InterPro"/>
</dbReference>
<keyword evidence="3" id="KW-0687">Ribonucleoprotein</keyword>
<comment type="similarity">
    <text evidence="1">Belongs to the bacterial ribosomal protein bL27 family.</text>
</comment>
<dbReference type="CTD" id="51264"/>
<dbReference type="RefSeq" id="XP_022670576.1">
    <property type="nucleotide sequence ID" value="XM_022814841.1"/>
</dbReference>
<dbReference type="GO" id="GO:0003735">
    <property type="term" value="F:structural constituent of ribosome"/>
    <property type="evidence" value="ECO:0007669"/>
    <property type="project" value="InterPro"/>
</dbReference>